<dbReference type="EMBL" id="WHUG01000023">
    <property type="protein sequence ID" value="MQA42619.1"/>
    <property type="molecule type" value="Genomic_DNA"/>
</dbReference>
<comment type="caution">
    <text evidence="1">The sequence shown here is derived from an EMBL/GenBank/DDBJ whole genome shotgun (WGS) entry which is preliminary data.</text>
</comment>
<protein>
    <submittedName>
        <fullName evidence="1">Uncharacterized protein</fullName>
    </submittedName>
</protein>
<proteinExistence type="predicted"/>
<dbReference type="RefSeq" id="WP_152841702.1">
    <property type="nucleotide sequence ID" value="NZ_WHUG01000023.1"/>
</dbReference>
<dbReference type="AlphaFoldDB" id="A0A6A7NBR5"/>
<dbReference type="Proteomes" id="UP000440498">
    <property type="component" value="Unassembled WGS sequence"/>
</dbReference>
<gene>
    <name evidence="1" type="ORF">GEV02_31245</name>
</gene>
<evidence type="ECO:0000313" key="2">
    <source>
        <dbReference type="Proteomes" id="UP000440498"/>
    </source>
</evidence>
<evidence type="ECO:0000313" key="1">
    <source>
        <dbReference type="EMBL" id="MQA42619.1"/>
    </source>
</evidence>
<reference evidence="1 2" key="1">
    <citation type="submission" date="2019-10" db="EMBL/GenBank/DDBJ databases">
        <title>Two novel species isolated from a subtropical stream in China.</title>
        <authorList>
            <person name="Lu H."/>
        </authorList>
    </citation>
    <scope>NUCLEOTIDE SEQUENCE [LARGE SCALE GENOMIC DNA]</scope>
    <source>
        <strain evidence="1 2">FT29W</strain>
    </source>
</reference>
<sequence length="171" mass="20107">MKMLSRVDANVAAEIDRQFPQLKQIRELDSDGGMERLAISVFDHWLDDESEWNLLDCFEGEERVRRNKKFEQHWAALFDLTPVYTLRYRGRWPAKARLVLKRYTDREGFVRQSRFNDYGVPSQFIILPELGCIYAAGWDDTNILYFKNREQAAPILELATKAGLFCLNPNR</sequence>
<name>A0A6A7NBR5_9BURK</name>
<accession>A0A6A7NBR5</accession>
<keyword evidence="2" id="KW-1185">Reference proteome</keyword>
<organism evidence="1 2">
    <name type="scientific">Rugamonas aquatica</name>
    <dbReference type="NCBI Taxonomy" id="2743357"/>
    <lineage>
        <taxon>Bacteria</taxon>
        <taxon>Pseudomonadati</taxon>
        <taxon>Pseudomonadota</taxon>
        <taxon>Betaproteobacteria</taxon>
        <taxon>Burkholderiales</taxon>
        <taxon>Oxalobacteraceae</taxon>
        <taxon>Telluria group</taxon>
        <taxon>Rugamonas</taxon>
    </lineage>
</organism>